<comment type="caution">
    <text evidence="4">The sequence shown here is derived from an EMBL/GenBank/DDBJ whole genome shotgun (WGS) entry which is preliminary data.</text>
</comment>
<name>A0A6N7LQP6_9GAMM</name>
<dbReference type="InterPro" id="IPR020568">
    <property type="entry name" value="Ribosomal_Su5_D2-typ_SF"/>
</dbReference>
<proteinExistence type="inferred from homology"/>
<evidence type="ECO:0000313" key="5">
    <source>
        <dbReference type="Proteomes" id="UP000469421"/>
    </source>
</evidence>
<dbReference type="InterPro" id="IPR008269">
    <property type="entry name" value="Lon_proteolytic"/>
</dbReference>
<dbReference type="InterPro" id="IPR041699">
    <property type="entry name" value="AAA_32"/>
</dbReference>
<dbReference type="Gene3D" id="3.30.230.10">
    <property type="match status" value="1"/>
</dbReference>
<dbReference type="Pfam" id="PF05362">
    <property type="entry name" value="Lon_C"/>
    <property type="match status" value="1"/>
</dbReference>
<dbReference type="Gene3D" id="1.10.8.60">
    <property type="match status" value="1"/>
</dbReference>
<feature type="domain" description="Lon proteolytic" evidence="3">
    <location>
        <begin position="562"/>
        <end position="757"/>
    </location>
</feature>
<dbReference type="InterPro" id="IPR046843">
    <property type="entry name" value="LonB_AAA-LID"/>
</dbReference>
<feature type="active site" evidence="2">
    <location>
        <position position="652"/>
    </location>
</feature>
<gene>
    <name evidence="4" type="ORF">GFN93_03870</name>
</gene>
<dbReference type="Gene3D" id="3.40.50.300">
    <property type="entry name" value="P-loop containing nucleotide triphosphate hydrolases"/>
    <property type="match status" value="2"/>
</dbReference>
<organism evidence="4 5">
    <name type="scientific">Alcanivorax sediminis</name>
    <dbReference type="NCBI Taxonomy" id="2663008"/>
    <lineage>
        <taxon>Bacteria</taxon>
        <taxon>Pseudomonadati</taxon>
        <taxon>Pseudomonadota</taxon>
        <taxon>Gammaproteobacteria</taxon>
        <taxon>Oceanospirillales</taxon>
        <taxon>Alcanivoracaceae</taxon>
        <taxon>Alcanivorax</taxon>
    </lineage>
</organism>
<dbReference type="SUPFAM" id="SSF52540">
    <property type="entry name" value="P-loop containing nucleoside triphosphate hydrolases"/>
    <property type="match status" value="1"/>
</dbReference>
<evidence type="ECO:0000259" key="3">
    <source>
        <dbReference type="PROSITE" id="PS51786"/>
    </source>
</evidence>
<reference evidence="4 5" key="1">
    <citation type="submission" date="2019-10" db="EMBL/GenBank/DDBJ databases">
        <title>Alcanivorax sp.PA15-N-34 draft genome sequence.</title>
        <authorList>
            <person name="Liao X."/>
            <person name="Shao Z."/>
        </authorList>
    </citation>
    <scope>NUCLEOTIDE SEQUENCE [LARGE SCALE GENOMIC DNA]</scope>
    <source>
        <strain evidence="4 5">PA15-N-34</strain>
    </source>
</reference>
<dbReference type="InterPro" id="IPR027065">
    <property type="entry name" value="Lon_Prtase"/>
</dbReference>
<protein>
    <recommendedName>
        <fullName evidence="2">endopeptidase La</fullName>
        <ecNumber evidence="2">3.4.21.53</ecNumber>
    </recommendedName>
</protein>
<dbReference type="Pfam" id="PF20437">
    <property type="entry name" value="LonC_helical"/>
    <property type="match status" value="1"/>
</dbReference>
<dbReference type="GO" id="GO:0030163">
    <property type="term" value="P:protein catabolic process"/>
    <property type="evidence" value="ECO:0007669"/>
    <property type="project" value="InterPro"/>
</dbReference>
<dbReference type="GO" id="GO:0004252">
    <property type="term" value="F:serine-type endopeptidase activity"/>
    <property type="evidence" value="ECO:0007669"/>
    <property type="project" value="UniProtKB-UniRule"/>
</dbReference>
<dbReference type="PANTHER" id="PTHR10046">
    <property type="entry name" value="ATP DEPENDENT LON PROTEASE FAMILY MEMBER"/>
    <property type="match status" value="1"/>
</dbReference>
<evidence type="ECO:0000313" key="4">
    <source>
        <dbReference type="EMBL" id="MQX52372.1"/>
    </source>
</evidence>
<dbReference type="AlphaFoldDB" id="A0A6N7LQP6"/>
<accession>A0A6N7LQP6</accession>
<evidence type="ECO:0000256" key="1">
    <source>
        <dbReference type="ARBA" id="ARBA00022670"/>
    </source>
</evidence>
<dbReference type="GO" id="GO:0006508">
    <property type="term" value="P:proteolysis"/>
    <property type="evidence" value="ECO:0007669"/>
    <property type="project" value="UniProtKB-KW"/>
</dbReference>
<keyword evidence="2" id="KW-0720">Serine protease</keyword>
<dbReference type="Pfam" id="PF20436">
    <property type="entry name" value="LonB_AAA-LID"/>
    <property type="match status" value="1"/>
</dbReference>
<feature type="active site" evidence="2">
    <location>
        <position position="695"/>
    </location>
</feature>
<dbReference type="PRINTS" id="PR00830">
    <property type="entry name" value="ENDOLAPTASE"/>
</dbReference>
<evidence type="ECO:0000256" key="2">
    <source>
        <dbReference type="PROSITE-ProRule" id="PRU01122"/>
    </source>
</evidence>
<dbReference type="SUPFAM" id="SSF54211">
    <property type="entry name" value="Ribosomal protein S5 domain 2-like"/>
    <property type="match status" value="1"/>
</dbReference>
<dbReference type="GO" id="GO:0004176">
    <property type="term" value="F:ATP-dependent peptidase activity"/>
    <property type="evidence" value="ECO:0007669"/>
    <property type="project" value="UniProtKB-UniRule"/>
</dbReference>
<keyword evidence="5" id="KW-1185">Reference proteome</keyword>
<comment type="catalytic activity">
    <reaction evidence="2">
        <text>Hydrolysis of proteins in presence of ATP.</text>
        <dbReference type="EC" id="3.4.21.53"/>
    </reaction>
</comment>
<dbReference type="PROSITE" id="PS51786">
    <property type="entry name" value="LON_PROTEOLYTIC"/>
    <property type="match status" value="1"/>
</dbReference>
<dbReference type="Pfam" id="PF13654">
    <property type="entry name" value="AAA_32"/>
    <property type="match status" value="1"/>
</dbReference>
<dbReference type="EMBL" id="WIRE01000001">
    <property type="protein sequence ID" value="MQX52372.1"/>
    <property type="molecule type" value="Genomic_DNA"/>
</dbReference>
<dbReference type="InterPro" id="IPR014721">
    <property type="entry name" value="Ribsml_uS5_D2-typ_fold_subgr"/>
</dbReference>
<dbReference type="RefSeq" id="WP_153499085.1">
    <property type="nucleotide sequence ID" value="NZ_WIRE01000001.1"/>
</dbReference>
<dbReference type="EC" id="3.4.21.53" evidence="2"/>
<dbReference type="InterPro" id="IPR046844">
    <property type="entry name" value="Lon-like_helical"/>
</dbReference>
<keyword evidence="2" id="KW-0378">Hydrolase</keyword>
<dbReference type="Proteomes" id="UP000469421">
    <property type="component" value="Unassembled WGS sequence"/>
</dbReference>
<sequence length="797" mass="88065">MPGSTSPTSSALTPEQLYRPVSEQALGFTDTRELPDVLDPIGQDRAMQALRVATGVQARGFNAFVMAPEGAARDRVVLEYLEHKAREAQVPPDLCYVFNFDHPEQPRLLHFTAGDGGRFAQDMEQLQAELADAIPAAFESDEYKSRVEELEQAHQQRQDLAIEDLQRQADEKDVVLNRTDTGFTLTPRHDGEVLDQDTFDALPDKERERISAEIERLEQFLNEMIERFPVWRKELRDKLRALNEKTALQVVEQVLCEPREVYREHEGAAAHLEAIRQDLTSNVEAFIGSAREESLAEQILARYQANLLVDNSTLDGAPVITEDWPNVQRLLGRVMHHVQDGALVTNFTLIRAGALHRANGGYLVLDAHKILMQPVAWDALKRSLFSRCITVESLEQMVSMVSTITLEPEPAPLDIKVILVGDRILYYLLAAYDPEFSQLFKVQADFSDDMPRSAESEKLYAHLLATLGRRYGARPLDAAAVARLIEFASRVSEDSEQLTLHLHQLENLIMEANFWAGEENAETIQLSHVVHAIDQSRGRAGRLRERMQEQTLREIIDISTDGEAVGQVNGLTVISLGDDAFGRPSRISATARLGTGRVIDIEREVKLGGAVHSKAVLILTSFIGARYAAEDRLALSASIAFEQSYGGVEGDSASVAETCALLSAISGVPLRQNVAVTGSMNQHGKVQAVGGINEKIEGFFDLCSARGLAERQGVLIPKSNVAHLMLDSRVVEAVSEGRFEIHAIEHVDDAIALLFGMEAGVADGEGGFPEGSVNGVVQQRLRAFARHWREQKDEGGA</sequence>
<comment type="similarity">
    <text evidence="2">Belongs to the peptidase S16 family.</text>
</comment>
<dbReference type="InterPro" id="IPR027417">
    <property type="entry name" value="P-loop_NTPase"/>
</dbReference>
<dbReference type="GO" id="GO:0005524">
    <property type="term" value="F:ATP binding"/>
    <property type="evidence" value="ECO:0007669"/>
    <property type="project" value="InterPro"/>
</dbReference>
<keyword evidence="1 2" id="KW-0645">Protease</keyword>